<evidence type="ECO:0000313" key="4">
    <source>
        <dbReference type="EMBL" id="ACB75803.1"/>
    </source>
</evidence>
<dbReference type="InterPro" id="IPR008274">
    <property type="entry name" value="AldOxase/xan_DH_MoCoBD1"/>
</dbReference>
<dbReference type="Pfam" id="PF20256">
    <property type="entry name" value="MoCoBD_2"/>
    <property type="match status" value="1"/>
</dbReference>
<dbReference type="RefSeq" id="WP_012375338.1">
    <property type="nucleotide sequence ID" value="NC_010571.1"/>
</dbReference>
<feature type="domain" description="Aldehyde oxidase/xanthine dehydrogenase a/b hammerhead" evidence="3">
    <location>
        <begin position="24"/>
        <end position="113"/>
    </location>
</feature>
<dbReference type="GO" id="GO:0005506">
    <property type="term" value="F:iron ion binding"/>
    <property type="evidence" value="ECO:0007669"/>
    <property type="project" value="InterPro"/>
</dbReference>
<dbReference type="HOGENOM" id="CLU_001681_2_2_0"/>
<accession>B1ZT14</accession>
<dbReference type="eggNOG" id="COG1529">
    <property type="taxonomic scope" value="Bacteria"/>
</dbReference>
<dbReference type="SUPFAM" id="SSF56003">
    <property type="entry name" value="Molybdenum cofactor-binding domain"/>
    <property type="match status" value="1"/>
</dbReference>
<dbReference type="Gene3D" id="3.30.365.10">
    <property type="entry name" value="Aldehyde oxidase/xanthine dehydrogenase, molybdopterin binding domain"/>
    <property type="match status" value="4"/>
</dbReference>
<gene>
    <name evidence="4" type="ordered locus">Oter_2521</name>
</gene>
<dbReference type="InterPro" id="IPR036856">
    <property type="entry name" value="Ald_Oxase/Xan_DH_a/b_sf"/>
</dbReference>
<dbReference type="InterPro" id="IPR037165">
    <property type="entry name" value="AldOxase/xan_DH_Mopterin-bd_sf"/>
</dbReference>
<dbReference type="PANTHER" id="PTHR11908:SF132">
    <property type="entry name" value="ALDEHYDE OXIDASE 1-RELATED"/>
    <property type="match status" value="1"/>
</dbReference>
<dbReference type="KEGG" id="ote:Oter_2521"/>
<evidence type="ECO:0000256" key="2">
    <source>
        <dbReference type="ARBA" id="ARBA00023002"/>
    </source>
</evidence>
<dbReference type="OrthoDB" id="9759099at2"/>
<dbReference type="Proteomes" id="UP000007013">
    <property type="component" value="Chromosome"/>
</dbReference>
<proteinExistence type="predicted"/>
<name>B1ZT14_OPITP</name>
<keyword evidence="2" id="KW-0560">Oxidoreductase</keyword>
<protein>
    <submittedName>
        <fullName evidence="4">Aldehyde oxidase and xanthine dehydrogenase molybdopterin binding</fullName>
    </submittedName>
</protein>
<reference evidence="4 5" key="1">
    <citation type="journal article" date="2011" name="J. Bacteriol.">
        <title>Genome sequence of the verrucomicrobium Opitutus terrae PB90-1, an abundant inhabitant of rice paddy soil ecosystems.</title>
        <authorList>
            <person name="van Passel M.W."/>
            <person name="Kant R."/>
            <person name="Palva A."/>
            <person name="Copeland A."/>
            <person name="Lucas S."/>
            <person name="Lapidus A."/>
            <person name="Glavina del Rio T."/>
            <person name="Pitluck S."/>
            <person name="Goltsman E."/>
            <person name="Clum A."/>
            <person name="Sun H."/>
            <person name="Schmutz J."/>
            <person name="Larimer F.W."/>
            <person name="Land M.L."/>
            <person name="Hauser L."/>
            <person name="Kyrpides N."/>
            <person name="Mikhailova N."/>
            <person name="Richardson P.P."/>
            <person name="Janssen P.H."/>
            <person name="de Vos W.M."/>
            <person name="Smidt H."/>
        </authorList>
    </citation>
    <scope>NUCLEOTIDE SEQUENCE [LARGE SCALE GENOMIC DNA]</scope>
    <source>
        <strain evidence="5">DSM 11246 / JCM 15787 / PB90-1</strain>
    </source>
</reference>
<dbReference type="Gene3D" id="3.90.1170.50">
    <property type="entry name" value="Aldehyde oxidase/xanthine dehydrogenase, a/b hammerhead"/>
    <property type="match status" value="1"/>
</dbReference>
<dbReference type="SUPFAM" id="SSF54665">
    <property type="entry name" value="CO dehydrogenase molybdoprotein N-domain-like"/>
    <property type="match status" value="1"/>
</dbReference>
<dbReference type="STRING" id="452637.Oter_2521"/>
<keyword evidence="1" id="KW-0500">Molybdenum</keyword>
<evidence type="ECO:0000313" key="5">
    <source>
        <dbReference type="Proteomes" id="UP000007013"/>
    </source>
</evidence>
<dbReference type="Pfam" id="PF02738">
    <property type="entry name" value="MoCoBD_1"/>
    <property type="match status" value="1"/>
</dbReference>
<evidence type="ECO:0000259" key="3">
    <source>
        <dbReference type="SMART" id="SM01008"/>
    </source>
</evidence>
<sequence>MPWPKNTRYLGKNTPRVEAPAKLSGRAKYTSDVAPAGVLYGAIVRSKLPAAHVRSVDLTKVKAAPGIRAAILANDGEFDVRYYGQEIAAIAGTSKQAVLDALELVTMDAEARPFVVNELDAVKADAPRVFADKPNLGEGAEKHEGDVDAAFASSAAVVEAEFHTSIQLHQTMEPHGNLVQWEGEDLNAWCSTQAVFICRESLAGALRVPQNRVRVVCEHMGGGFGSKFWVGQEGLLCARLAKAAGAPVKLMLTRFEEALAVGNRPSSYQKIKLAGNKDGTLTAFEMHSFGTPGYESGMDQGGGSGGAGFPSPYIYKPATTRVKQGSVAVNAGQSCAMRAPGHPVASVGMEGILDELAVKLEIDPVEMRIKNDPFEVRRREYELGAERFGWKQKYRKPGTSPGPIKTGVGCGGAAWMSGGEGTQAEIQINRDGTVEVKVGTQDLGTGSRTVVQVVAAEMLGIERELVAATIGDTRFPPSGASGGSQTTASVSPAVYDCCEKALAELKQASGMEDVSGANWKQACGKLRAPLQVRGKWRPGLSTGGAGGVQFAEVEVDTETGFVKLKKMLVVQDCGLVVNKLTCESQINGGVIMGIGYALYEQRVMDARTGVVLNASLETYKVPGAADMPDIEIMLLDMPERGVIGVGEPCTVPTAAAIANAVSNALGVRMGDLPITPDKVLAALGKLPKRDTAATAEHLDGAFAKLAAVPSTAWVEPQSECHA</sequence>
<dbReference type="GO" id="GO:0016491">
    <property type="term" value="F:oxidoreductase activity"/>
    <property type="evidence" value="ECO:0007669"/>
    <property type="project" value="UniProtKB-KW"/>
</dbReference>
<dbReference type="PANTHER" id="PTHR11908">
    <property type="entry name" value="XANTHINE DEHYDROGENASE"/>
    <property type="match status" value="1"/>
</dbReference>
<dbReference type="InterPro" id="IPR016208">
    <property type="entry name" value="Ald_Oxase/xanthine_DH-like"/>
</dbReference>
<dbReference type="SMART" id="SM01008">
    <property type="entry name" value="Ald_Xan_dh_C"/>
    <property type="match status" value="1"/>
</dbReference>
<keyword evidence="5" id="KW-1185">Reference proteome</keyword>
<dbReference type="AlphaFoldDB" id="B1ZT14"/>
<evidence type="ECO:0000256" key="1">
    <source>
        <dbReference type="ARBA" id="ARBA00022505"/>
    </source>
</evidence>
<dbReference type="InterPro" id="IPR000674">
    <property type="entry name" value="Ald_Oxase/Xan_DH_a/b"/>
</dbReference>
<organism evidence="4 5">
    <name type="scientific">Opitutus terrae (strain DSM 11246 / JCM 15787 / PB90-1)</name>
    <dbReference type="NCBI Taxonomy" id="452637"/>
    <lineage>
        <taxon>Bacteria</taxon>
        <taxon>Pseudomonadati</taxon>
        <taxon>Verrucomicrobiota</taxon>
        <taxon>Opitutia</taxon>
        <taxon>Opitutales</taxon>
        <taxon>Opitutaceae</taxon>
        <taxon>Opitutus</taxon>
    </lineage>
</organism>
<dbReference type="EMBL" id="CP001032">
    <property type="protein sequence ID" value="ACB75803.1"/>
    <property type="molecule type" value="Genomic_DNA"/>
</dbReference>
<dbReference type="InterPro" id="IPR046867">
    <property type="entry name" value="AldOxase/xan_DH_MoCoBD2"/>
</dbReference>
<dbReference type="Pfam" id="PF01315">
    <property type="entry name" value="Ald_Xan_dh_C"/>
    <property type="match status" value="1"/>
</dbReference>